<organism evidence="1">
    <name type="scientific">Glypta fumiferanae</name>
    <dbReference type="NCBI Taxonomy" id="389681"/>
    <lineage>
        <taxon>Eukaryota</taxon>
        <taxon>Metazoa</taxon>
        <taxon>Ecdysozoa</taxon>
        <taxon>Arthropoda</taxon>
        <taxon>Hexapoda</taxon>
        <taxon>Insecta</taxon>
        <taxon>Pterygota</taxon>
        <taxon>Neoptera</taxon>
        <taxon>Endopterygota</taxon>
        <taxon>Hymenoptera</taxon>
        <taxon>Apocrita</taxon>
        <taxon>Ichneumonoidea</taxon>
        <taxon>Ichneumonidae</taxon>
        <taxon>Banchinae</taxon>
        <taxon>Glypta</taxon>
    </lineage>
</organism>
<protein>
    <submittedName>
        <fullName evidence="1">Uncharacterized protein</fullName>
    </submittedName>
</protein>
<dbReference type="EMBL" id="KP706802">
    <property type="protein sequence ID" value="AKD28132.1"/>
    <property type="molecule type" value="Genomic_DNA"/>
</dbReference>
<accession>A0A0F6Q784</accession>
<name>A0A0F6Q784_9HYME</name>
<reference evidence="1" key="1">
    <citation type="journal article" date="2015" name="J. Virol.">
        <title>Genomic and Proteomic Analyses Indicate that Banchine and Campoplegine Polydnaviruses Have Similar, if Not Identical, Viral Ancestors.</title>
        <authorList>
            <person name="Beliveau C."/>
            <person name="Cohen A."/>
            <person name="Stewart D."/>
            <person name="Periquet G."/>
            <person name="Djoumad A."/>
            <person name="Kuhn L."/>
            <person name="Stoltz D."/>
            <person name="Volkoff A.-N."/>
            <person name="Herniou E."/>
            <person name="Drezen J.-M."/>
            <person name="Cusson M."/>
        </authorList>
    </citation>
    <scope>NUCLEOTIDE SEQUENCE</scope>
</reference>
<dbReference type="AlphaFoldDB" id="A0A0F6Q784"/>
<proteinExistence type="predicted"/>
<evidence type="ECO:0000313" key="1">
    <source>
        <dbReference type="EMBL" id="AKD28132.1"/>
    </source>
</evidence>
<sequence>MFSNADKLPRYPSDLVHVGRQIVNRNKTNERDLVHVPLISSRPTSSIFFSLNFPSFTRRRRAFFFHCSKSAAKFFHESINYLAIDNLMINFKFNRNYFISSKLDIIVAKFIGSRLSIRSE</sequence>